<organism evidence="3 4">
    <name type="scientific">Pocillopora damicornis</name>
    <name type="common">Cauliflower coral</name>
    <name type="synonym">Millepora damicornis</name>
    <dbReference type="NCBI Taxonomy" id="46731"/>
    <lineage>
        <taxon>Eukaryota</taxon>
        <taxon>Metazoa</taxon>
        <taxon>Cnidaria</taxon>
        <taxon>Anthozoa</taxon>
        <taxon>Hexacorallia</taxon>
        <taxon>Scleractinia</taxon>
        <taxon>Astrocoeniina</taxon>
        <taxon>Pocilloporidae</taxon>
        <taxon>Pocillopora</taxon>
    </lineage>
</organism>
<dbReference type="GO" id="GO:0045505">
    <property type="term" value="F:dynein intermediate chain binding"/>
    <property type="evidence" value="ECO:0007669"/>
    <property type="project" value="TreeGrafter"/>
</dbReference>
<evidence type="ECO:0000256" key="2">
    <source>
        <dbReference type="SAM" id="MobiDB-lite"/>
    </source>
</evidence>
<dbReference type="GO" id="GO:0007018">
    <property type="term" value="P:microtubule-based movement"/>
    <property type="evidence" value="ECO:0007669"/>
    <property type="project" value="TreeGrafter"/>
</dbReference>
<gene>
    <name evidence="3" type="ORF">pdam_00005917</name>
</gene>
<dbReference type="Gene3D" id="3.30.1140.40">
    <property type="entry name" value="Tctex-1"/>
    <property type="match status" value="1"/>
</dbReference>
<evidence type="ECO:0000256" key="1">
    <source>
        <dbReference type="ARBA" id="ARBA00005361"/>
    </source>
</evidence>
<accession>A0A3M6TBE0</accession>
<sequence length="226" mass="24912">MSNKTGTRSPAARLRSLALSRSVGRPKLRKALSVNSESELLKAVAGTSLTTGKDFGVSKTPPLQRKALSASENVLSIKLQASSFKEYDREITTSSNHAENVGKQPRSGKEYQKTNSLDRKDLNSKIQEIIRQSLSAHLESMEYNHEICGSKCRTISQSIEKGVKSLYNTQYKITALVYIGAIRDRGIEISSQCVWNPKTDNFAMATLDTNSLFATGIVFATLFNDD</sequence>
<evidence type="ECO:0000313" key="3">
    <source>
        <dbReference type="EMBL" id="RMX38673.1"/>
    </source>
</evidence>
<protein>
    <recommendedName>
        <fullName evidence="5">Tctex1 domain-containing protein 1</fullName>
    </recommendedName>
</protein>
<dbReference type="PANTHER" id="PTHR21255">
    <property type="entry name" value="T-COMPLEX-ASSOCIATED-TESTIS-EXPRESSED 1/ DYNEIN LIGHT CHAIN"/>
    <property type="match status" value="1"/>
</dbReference>
<dbReference type="Pfam" id="PF03645">
    <property type="entry name" value="Tctex-1"/>
    <property type="match status" value="1"/>
</dbReference>
<name>A0A3M6TBE0_POCDA</name>
<dbReference type="OrthoDB" id="10248487at2759"/>
<dbReference type="InterPro" id="IPR005334">
    <property type="entry name" value="Tctex-1-like"/>
</dbReference>
<reference evidence="3 4" key="1">
    <citation type="journal article" date="2018" name="Sci. Rep.">
        <title>Comparative analysis of the Pocillopora damicornis genome highlights role of immune system in coral evolution.</title>
        <authorList>
            <person name="Cunning R."/>
            <person name="Bay R.A."/>
            <person name="Gillette P."/>
            <person name="Baker A.C."/>
            <person name="Traylor-Knowles N."/>
        </authorList>
    </citation>
    <scope>NUCLEOTIDE SEQUENCE [LARGE SCALE GENOMIC DNA]</scope>
    <source>
        <strain evidence="3">RSMAS</strain>
        <tissue evidence="3">Whole animal</tissue>
    </source>
</reference>
<dbReference type="GO" id="GO:0005868">
    <property type="term" value="C:cytoplasmic dynein complex"/>
    <property type="evidence" value="ECO:0007669"/>
    <property type="project" value="TreeGrafter"/>
</dbReference>
<dbReference type="InterPro" id="IPR038586">
    <property type="entry name" value="Tctex-1-like_sf"/>
</dbReference>
<feature type="region of interest" description="Disordered" evidence="2">
    <location>
        <begin position="90"/>
        <end position="116"/>
    </location>
</feature>
<dbReference type="STRING" id="46731.A0A3M6TBE0"/>
<dbReference type="EMBL" id="RCHS01003956">
    <property type="protein sequence ID" value="RMX38673.1"/>
    <property type="molecule type" value="Genomic_DNA"/>
</dbReference>
<proteinExistence type="inferred from homology"/>
<evidence type="ECO:0000313" key="4">
    <source>
        <dbReference type="Proteomes" id="UP000275408"/>
    </source>
</evidence>
<dbReference type="PANTHER" id="PTHR21255:SF65">
    <property type="entry name" value="TCTEX1 DOMAIN-CONTAINING PROTEIN 2"/>
    <property type="match status" value="1"/>
</dbReference>
<comment type="caution">
    <text evidence="3">The sequence shown here is derived from an EMBL/GenBank/DDBJ whole genome shotgun (WGS) entry which is preliminary data.</text>
</comment>
<dbReference type="CDD" id="cd21451">
    <property type="entry name" value="DLC-like_TCTEX1D"/>
    <property type="match status" value="1"/>
</dbReference>
<dbReference type="GO" id="GO:0005737">
    <property type="term" value="C:cytoplasm"/>
    <property type="evidence" value="ECO:0007669"/>
    <property type="project" value="TreeGrafter"/>
</dbReference>
<keyword evidence="4" id="KW-1185">Reference proteome</keyword>
<dbReference type="Proteomes" id="UP000275408">
    <property type="component" value="Unassembled WGS sequence"/>
</dbReference>
<comment type="similarity">
    <text evidence="1">Belongs to the dynein light chain Tctex-type family.</text>
</comment>
<feature type="compositionally biased region" description="Basic and acidic residues" evidence="2">
    <location>
        <begin position="107"/>
        <end position="116"/>
    </location>
</feature>
<dbReference type="AlphaFoldDB" id="A0A3M6TBE0"/>
<evidence type="ECO:0008006" key="5">
    <source>
        <dbReference type="Google" id="ProtNLM"/>
    </source>
</evidence>